<evidence type="ECO:0000313" key="2">
    <source>
        <dbReference type="EMBL" id="CAH9091083.1"/>
    </source>
</evidence>
<name>A0AAV0D1X2_9ASTE</name>
<accession>A0AAV0D1X2</accession>
<protein>
    <recommendedName>
        <fullName evidence="5">HMA domain-containing protein</fullName>
    </recommendedName>
</protein>
<gene>
    <name evidence="2" type="ORF">CEPIT_LOCUS11526</name>
    <name evidence="3" type="ORF">CEPIT_LOCUS43917</name>
</gene>
<evidence type="ECO:0000256" key="1">
    <source>
        <dbReference type="SAM" id="MobiDB-lite"/>
    </source>
</evidence>
<dbReference type="AlphaFoldDB" id="A0AAV0D1X2"/>
<reference evidence="2" key="1">
    <citation type="submission" date="2022-07" db="EMBL/GenBank/DDBJ databases">
        <authorList>
            <person name="Macas J."/>
            <person name="Novak P."/>
            <person name="Neumann P."/>
        </authorList>
    </citation>
    <scope>NUCLEOTIDE SEQUENCE</scope>
</reference>
<dbReference type="EMBL" id="CAMAPF010001136">
    <property type="protein sequence ID" value="CAH9147683.1"/>
    <property type="molecule type" value="Genomic_DNA"/>
</dbReference>
<comment type="caution">
    <text evidence="2">The sequence shown here is derived from an EMBL/GenBank/DDBJ whole genome shotgun (WGS) entry which is preliminary data.</text>
</comment>
<keyword evidence="4" id="KW-1185">Reference proteome</keyword>
<organism evidence="2 4">
    <name type="scientific">Cuscuta epithymum</name>
    <dbReference type="NCBI Taxonomy" id="186058"/>
    <lineage>
        <taxon>Eukaryota</taxon>
        <taxon>Viridiplantae</taxon>
        <taxon>Streptophyta</taxon>
        <taxon>Embryophyta</taxon>
        <taxon>Tracheophyta</taxon>
        <taxon>Spermatophyta</taxon>
        <taxon>Magnoliopsida</taxon>
        <taxon>eudicotyledons</taxon>
        <taxon>Gunneridae</taxon>
        <taxon>Pentapetalae</taxon>
        <taxon>asterids</taxon>
        <taxon>lamiids</taxon>
        <taxon>Solanales</taxon>
        <taxon>Convolvulaceae</taxon>
        <taxon>Cuscuteae</taxon>
        <taxon>Cuscuta</taxon>
        <taxon>Cuscuta subgen. Cuscuta</taxon>
    </lineage>
</organism>
<dbReference type="Gene3D" id="3.30.70.100">
    <property type="match status" value="1"/>
</dbReference>
<evidence type="ECO:0000313" key="3">
    <source>
        <dbReference type="EMBL" id="CAH9147683.1"/>
    </source>
</evidence>
<evidence type="ECO:0000313" key="4">
    <source>
        <dbReference type="Proteomes" id="UP001152523"/>
    </source>
</evidence>
<sequence>MYNSSPNNSHYLHRHAKSIILLRSYNFIDTCVAYICTISCFQNFSYLGVVSASVDQQRGRIEVIGEFDAVAMAIALRKKLGHADILMVAHVVEKKEEKKDEKKEEKKDEKKEEKKDEKKEEKKNEKKEVKQVEKKKDETPEPQIVTAAHYNHHYYTYPVNDYDRGAGCTLF</sequence>
<feature type="compositionally biased region" description="Basic and acidic residues" evidence="1">
    <location>
        <begin position="95"/>
        <end position="139"/>
    </location>
</feature>
<dbReference type="EMBL" id="CAMAPF010000066">
    <property type="protein sequence ID" value="CAH9091083.1"/>
    <property type="molecule type" value="Genomic_DNA"/>
</dbReference>
<feature type="region of interest" description="Disordered" evidence="1">
    <location>
        <begin position="95"/>
        <end position="144"/>
    </location>
</feature>
<dbReference type="Proteomes" id="UP001152523">
    <property type="component" value="Unassembled WGS sequence"/>
</dbReference>
<proteinExistence type="predicted"/>
<evidence type="ECO:0008006" key="5">
    <source>
        <dbReference type="Google" id="ProtNLM"/>
    </source>
</evidence>